<keyword evidence="8" id="KW-0832">Ubl conjugation</keyword>
<sequence>MAPIKHKDWILSSIDQLRHRKARPDLNRICHMVRRRYGLSIQETTASLENLVDARIVVKVEYKGHTSYRNAAKWKKSAMGGQVLNSNAFIQDIQKAVAEICKNNSSGERGANIRDIETWLAANGSEETEKESANLEDALNREVENKRLKRLFFNGHYIIAKKNTEDKEKPRSKGAIATTSAKSTAENTNPTTTKKRGRPPSKRMKFKKTHGPDFEMLDLVGKKSKNIDAGFYDEDVNAVCDFCKLTSSKNIKGKPERLLFCHDCNAIAHPSCMKYSPKLAKKAYKEQWQCIDCKTCCVCDDAEAATTMLFCDWCDRGYHMTCHKPTLKDKPKGKWMCSDCGGASVSKVQEVEESSGSESICNDNYGSFPPTPCDSPVQCDDDKYRYKLYKKKHSTKESLARELSKDPKLDGQYYPDASDWTIDQVVQFFQSLGYTDQVECFKDQEIDGKSLLLMKRVDVLTGLSLKLGPALKIYQHIQGLQTAGLEF</sequence>
<dbReference type="InterPro" id="IPR048589">
    <property type="entry name" value="SAMD1-like_WH"/>
</dbReference>
<protein>
    <recommendedName>
        <fullName evidence="18">Histone acetyltransferase</fullName>
    </recommendedName>
</protein>
<dbReference type="SUPFAM" id="SSF47769">
    <property type="entry name" value="SAM/Pointed domain"/>
    <property type="match status" value="1"/>
</dbReference>
<evidence type="ECO:0000256" key="12">
    <source>
        <dbReference type="SAM" id="MobiDB-lite"/>
    </source>
</evidence>
<gene>
    <name evidence="16" type="ORF">SNE40_011633</name>
</gene>
<dbReference type="PROSITE" id="PS50016">
    <property type="entry name" value="ZF_PHD_2"/>
    <property type="match status" value="2"/>
</dbReference>
<dbReference type="SMART" id="SM00249">
    <property type="entry name" value="PHD"/>
    <property type="match status" value="2"/>
</dbReference>
<dbReference type="GO" id="GO:0003682">
    <property type="term" value="F:chromatin binding"/>
    <property type="evidence" value="ECO:0007669"/>
    <property type="project" value="TreeGrafter"/>
</dbReference>
<keyword evidence="7" id="KW-0862">Zinc</keyword>
<evidence type="ECO:0000313" key="16">
    <source>
        <dbReference type="EMBL" id="KAK6179224.1"/>
    </source>
</evidence>
<evidence type="ECO:0000256" key="3">
    <source>
        <dbReference type="ARBA" id="ARBA00022499"/>
    </source>
</evidence>
<evidence type="ECO:0000259" key="15">
    <source>
        <dbReference type="PROSITE" id="PS52014"/>
    </source>
</evidence>
<keyword evidence="9" id="KW-0156">Chromatin regulator</keyword>
<dbReference type="PROSITE" id="PS52014">
    <property type="entry name" value="SAMD1_WH"/>
    <property type="match status" value="1"/>
</dbReference>
<dbReference type="PANTHER" id="PTHR12247">
    <property type="entry name" value="POLYCOMB GROUP PROTEIN"/>
    <property type="match status" value="1"/>
</dbReference>
<keyword evidence="17" id="KW-1185">Reference proteome</keyword>
<proteinExistence type="predicted"/>
<evidence type="ECO:0000256" key="7">
    <source>
        <dbReference type="ARBA" id="ARBA00022833"/>
    </source>
</evidence>
<dbReference type="CDD" id="cd09583">
    <property type="entry name" value="SAM_Atherin-like"/>
    <property type="match status" value="1"/>
</dbReference>
<feature type="compositionally biased region" description="Basic residues" evidence="12">
    <location>
        <begin position="193"/>
        <end position="208"/>
    </location>
</feature>
<feature type="domain" description="SAMD1-like winged helix (WH)" evidence="15">
    <location>
        <begin position="1"/>
        <end position="74"/>
    </location>
</feature>
<dbReference type="InterPro" id="IPR019787">
    <property type="entry name" value="Znf_PHD-finger"/>
</dbReference>
<evidence type="ECO:0008006" key="18">
    <source>
        <dbReference type="Google" id="ProtNLM"/>
    </source>
</evidence>
<evidence type="ECO:0000256" key="11">
    <source>
        <dbReference type="PROSITE-ProRule" id="PRU00146"/>
    </source>
</evidence>
<dbReference type="GO" id="GO:0006325">
    <property type="term" value="P:chromatin organization"/>
    <property type="evidence" value="ECO:0007669"/>
    <property type="project" value="UniProtKB-KW"/>
</dbReference>
<evidence type="ECO:0000256" key="5">
    <source>
        <dbReference type="ARBA" id="ARBA00022723"/>
    </source>
</evidence>
<evidence type="ECO:0000256" key="9">
    <source>
        <dbReference type="ARBA" id="ARBA00022853"/>
    </source>
</evidence>
<organism evidence="16 17">
    <name type="scientific">Patella caerulea</name>
    <name type="common">Rayed Mediterranean limpet</name>
    <dbReference type="NCBI Taxonomy" id="87958"/>
    <lineage>
        <taxon>Eukaryota</taxon>
        <taxon>Metazoa</taxon>
        <taxon>Spiralia</taxon>
        <taxon>Lophotrochozoa</taxon>
        <taxon>Mollusca</taxon>
        <taxon>Gastropoda</taxon>
        <taxon>Patellogastropoda</taxon>
        <taxon>Patelloidea</taxon>
        <taxon>Patellidae</taxon>
        <taxon>Patella</taxon>
    </lineage>
</organism>
<dbReference type="CDD" id="cd15527">
    <property type="entry name" value="PHD2_KAT6A_6B"/>
    <property type="match status" value="1"/>
</dbReference>
<dbReference type="GO" id="GO:0005634">
    <property type="term" value="C:nucleus"/>
    <property type="evidence" value="ECO:0007669"/>
    <property type="project" value="UniProtKB-SubCell"/>
</dbReference>
<dbReference type="GO" id="GO:0003677">
    <property type="term" value="F:DNA binding"/>
    <property type="evidence" value="ECO:0007669"/>
    <property type="project" value="InterPro"/>
</dbReference>
<feature type="domain" description="PHD-type" evidence="13">
    <location>
        <begin position="293"/>
        <end position="343"/>
    </location>
</feature>
<dbReference type="AlphaFoldDB" id="A0AAN8JQE2"/>
<dbReference type="Pfam" id="PF00536">
    <property type="entry name" value="SAM_1"/>
    <property type="match status" value="1"/>
</dbReference>
<keyword evidence="3" id="KW-1017">Isopeptide bond</keyword>
<dbReference type="InterPro" id="IPR001660">
    <property type="entry name" value="SAM"/>
</dbReference>
<keyword evidence="5" id="KW-0479">Metal-binding</keyword>
<dbReference type="InterPro" id="IPR013083">
    <property type="entry name" value="Znf_RING/FYVE/PHD"/>
</dbReference>
<feature type="domain" description="PHD-type" evidence="13">
    <location>
        <begin position="237"/>
        <end position="296"/>
    </location>
</feature>
<feature type="compositionally biased region" description="Polar residues" evidence="12">
    <location>
        <begin position="177"/>
        <end position="192"/>
    </location>
</feature>
<dbReference type="EMBL" id="JAZGQO010000008">
    <property type="protein sequence ID" value="KAK6179224.1"/>
    <property type="molecule type" value="Genomic_DNA"/>
</dbReference>
<name>A0AAN8JQE2_PATCE</name>
<dbReference type="SUPFAM" id="SSF57903">
    <property type="entry name" value="FYVE/PHD zinc finger"/>
    <property type="match status" value="2"/>
</dbReference>
<reference evidence="16 17" key="1">
    <citation type="submission" date="2024-01" db="EMBL/GenBank/DDBJ databases">
        <title>The genome of the rayed Mediterranean limpet Patella caerulea (Linnaeus, 1758).</title>
        <authorList>
            <person name="Anh-Thu Weber A."/>
            <person name="Halstead-Nussloch G."/>
        </authorList>
    </citation>
    <scope>NUCLEOTIDE SEQUENCE [LARGE SCALE GENOMIC DNA]</scope>
    <source>
        <strain evidence="16">AATW-2023a</strain>
        <tissue evidence="16">Whole specimen</tissue>
    </source>
</reference>
<keyword evidence="4" id="KW-0597">Phosphoprotein</keyword>
<dbReference type="PROSITE" id="PS50105">
    <property type="entry name" value="SAM_DOMAIN"/>
    <property type="match status" value="1"/>
</dbReference>
<dbReference type="Gene3D" id="3.30.40.10">
    <property type="entry name" value="Zinc/RING finger domain, C3HC4 (zinc finger)"/>
    <property type="match status" value="1"/>
</dbReference>
<dbReference type="InterPro" id="IPR001965">
    <property type="entry name" value="Znf_PHD"/>
</dbReference>
<dbReference type="Gene3D" id="1.10.150.50">
    <property type="entry name" value="Transcription Factor, Ets-1"/>
    <property type="match status" value="1"/>
</dbReference>
<evidence type="ECO:0000256" key="4">
    <source>
        <dbReference type="ARBA" id="ARBA00022553"/>
    </source>
</evidence>
<dbReference type="SMART" id="SM00454">
    <property type="entry name" value="SAM"/>
    <property type="match status" value="1"/>
</dbReference>
<dbReference type="GO" id="GO:0045892">
    <property type="term" value="P:negative regulation of DNA-templated transcription"/>
    <property type="evidence" value="ECO:0007669"/>
    <property type="project" value="TreeGrafter"/>
</dbReference>
<keyword evidence="2" id="KW-0678">Repressor</keyword>
<dbReference type="Proteomes" id="UP001347796">
    <property type="component" value="Unassembled WGS sequence"/>
</dbReference>
<dbReference type="PANTHER" id="PTHR12247:SF139">
    <property type="entry name" value="ATHERIN-RELATED"/>
    <property type="match status" value="1"/>
</dbReference>
<evidence type="ECO:0000256" key="1">
    <source>
        <dbReference type="ARBA" id="ARBA00004123"/>
    </source>
</evidence>
<keyword evidence="10" id="KW-0539">Nucleus</keyword>
<dbReference type="InterPro" id="IPR013761">
    <property type="entry name" value="SAM/pointed_sf"/>
</dbReference>
<evidence type="ECO:0000256" key="6">
    <source>
        <dbReference type="ARBA" id="ARBA00022771"/>
    </source>
</evidence>
<evidence type="ECO:0000259" key="14">
    <source>
        <dbReference type="PROSITE" id="PS50105"/>
    </source>
</evidence>
<dbReference type="GO" id="GO:0042393">
    <property type="term" value="F:histone binding"/>
    <property type="evidence" value="ECO:0007669"/>
    <property type="project" value="TreeGrafter"/>
</dbReference>
<evidence type="ECO:0000256" key="10">
    <source>
        <dbReference type="ARBA" id="ARBA00023242"/>
    </source>
</evidence>
<evidence type="ECO:0000256" key="8">
    <source>
        <dbReference type="ARBA" id="ARBA00022843"/>
    </source>
</evidence>
<comment type="caution">
    <text evidence="16">The sequence shown here is derived from an EMBL/GenBank/DDBJ whole genome shotgun (WGS) entry which is preliminary data.</text>
</comment>
<dbReference type="GO" id="GO:0008270">
    <property type="term" value="F:zinc ion binding"/>
    <property type="evidence" value="ECO:0007669"/>
    <property type="project" value="UniProtKB-KW"/>
</dbReference>
<feature type="region of interest" description="Disordered" evidence="12">
    <location>
        <begin position="164"/>
        <end position="208"/>
    </location>
</feature>
<accession>A0AAN8JQE2</accession>
<feature type="domain" description="SAM" evidence="14">
    <location>
        <begin position="420"/>
        <end position="483"/>
    </location>
</feature>
<dbReference type="InterPro" id="IPR011011">
    <property type="entry name" value="Znf_FYVE_PHD"/>
</dbReference>
<evidence type="ECO:0000256" key="2">
    <source>
        <dbReference type="ARBA" id="ARBA00022491"/>
    </source>
</evidence>
<evidence type="ECO:0000313" key="17">
    <source>
        <dbReference type="Proteomes" id="UP001347796"/>
    </source>
</evidence>
<keyword evidence="6 11" id="KW-0863">Zinc-finger</keyword>
<comment type="subcellular location">
    <subcellularLocation>
        <location evidence="1">Nucleus</location>
    </subcellularLocation>
</comment>
<dbReference type="Pfam" id="PF00628">
    <property type="entry name" value="PHD"/>
    <property type="match status" value="2"/>
</dbReference>
<evidence type="ECO:0000259" key="13">
    <source>
        <dbReference type="PROSITE" id="PS50016"/>
    </source>
</evidence>
<dbReference type="InterPro" id="IPR050548">
    <property type="entry name" value="PcG_chromatin_remod_factors"/>
</dbReference>
<dbReference type="Pfam" id="PF21524">
    <property type="entry name" value="SAMD1_WH"/>
    <property type="match status" value="1"/>
</dbReference>